<dbReference type="AlphaFoldDB" id="B9MY37"/>
<protein>
    <recommendedName>
        <fullName evidence="2">FAR1 domain-containing protein</fullName>
    </recommendedName>
</protein>
<organism evidence="1">
    <name type="scientific">Populus trichocarpa</name>
    <name type="common">Western balsam poplar</name>
    <name type="synonym">Populus balsamifera subsp. trichocarpa</name>
    <dbReference type="NCBI Taxonomy" id="3694"/>
    <lineage>
        <taxon>Eukaryota</taxon>
        <taxon>Viridiplantae</taxon>
        <taxon>Streptophyta</taxon>
        <taxon>Embryophyta</taxon>
        <taxon>Tracheophyta</taxon>
        <taxon>Spermatophyta</taxon>
        <taxon>Magnoliopsida</taxon>
        <taxon>eudicotyledons</taxon>
        <taxon>Gunneridae</taxon>
        <taxon>Pentapetalae</taxon>
        <taxon>rosids</taxon>
        <taxon>fabids</taxon>
        <taxon>Malpighiales</taxon>
        <taxon>Salicaceae</taxon>
        <taxon>Saliceae</taxon>
        <taxon>Populus</taxon>
    </lineage>
</organism>
<dbReference type="PANTHER" id="PTHR46328:SF27">
    <property type="entry name" value="OS12G0287500 PROTEIN"/>
    <property type="match status" value="1"/>
</dbReference>
<gene>
    <name evidence="1" type="ORF">POPTR_T124700</name>
</gene>
<accession>B9MY37</accession>
<evidence type="ECO:0000313" key="1">
    <source>
        <dbReference type="EMBL" id="PNS22684.1"/>
    </source>
</evidence>
<reference evidence="1" key="2">
    <citation type="submission" date="2017-07" db="EMBL/GenBank/DDBJ databases">
        <title>WGS assembly of Populus trichocarpa.</title>
        <authorList>
            <person name="Tuskan G."/>
            <person name="Difazio S."/>
            <person name="Jansson S."/>
            <person name="Bohlmann J."/>
            <person name="Grigoriev I."/>
            <person name="Hellsten U."/>
            <person name="Putnam N."/>
            <person name="Ralph S."/>
            <person name="Rombauts S."/>
            <person name="Salamov A."/>
            <person name="Schein J."/>
            <person name="Sterck L."/>
            <person name="Aerts A."/>
            <person name="Bhalerao R."/>
            <person name="Bhalerao R."/>
            <person name="Blaudez D."/>
            <person name="Boerjan W."/>
            <person name="Brun A."/>
            <person name="Brunner A."/>
            <person name="Busov V."/>
            <person name="Campbell M."/>
            <person name="Carlson J."/>
            <person name="Chalot M."/>
            <person name="Chapman J."/>
            <person name="Chen G."/>
            <person name="Cooper D."/>
            <person name="Coutinho P."/>
            <person name="Couturier J."/>
            <person name="Covert S."/>
            <person name="Cronk Q."/>
            <person name="Cunningham R."/>
            <person name="Davis J."/>
            <person name="Degroeve S."/>
            <person name="Dejardin A."/>
            <person name="Depamphilis C."/>
            <person name="Detter J."/>
            <person name="Dirks B."/>
            <person name="Dubchak I."/>
            <person name="Duplessis S."/>
            <person name="Ehlting J."/>
            <person name="Ellis B."/>
            <person name="Gendler K."/>
            <person name="Goodstein D."/>
            <person name="Gribskov M."/>
            <person name="Grimwood J."/>
            <person name="Groover A."/>
            <person name="Gunter L."/>
            <person name="Hamberger B."/>
            <person name="Heinze B."/>
            <person name="Helariutta Y."/>
            <person name="Henrissat B."/>
            <person name="Holligan D."/>
            <person name="Holt R."/>
            <person name="Huang W."/>
            <person name="Islam-Faridi N."/>
            <person name="Jones S."/>
            <person name="Jones-Rhoades M."/>
            <person name="Jorgensen R."/>
            <person name="Joshi C."/>
            <person name="Kangasjarvi J."/>
            <person name="Karlsson J."/>
            <person name="Kelleher C."/>
            <person name="Kirkpatrick R."/>
            <person name="Kirst M."/>
            <person name="Kohler A."/>
            <person name="Kalluri U."/>
            <person name="Larimer F."/>
            <person name="Leebens-Mack J."/>
            <person name="Leple J."/>
            <person name="Locascio P."/>
            <person name="Lou Y."/>
            <person name="Lucas S."/>
            <person name="Martin F."/>
            <person name="Montanini B."/>
            <person name="Napoli C."/>
            <person name="Nelson D."/>
            <person name="Nelson C."/>
            <person name="Nieminen K."/>
            <person name="Nilsson O."/>
            <person name="Pereda V."/>
            <person name="Peter G."/>
            <person name="Philippe R."/>
            <person name="Pilate G."/>
            <person name="Poliakov A."/>
            <person name="Razumovskaya J."/>
            <person name="Richardson P."/>
            <person name="Rinaldi C."/>
            <person name="Ritland K."/>
            <person name="Rouze P."/>
            <person name="Ryaboy D."/>
            <person name="Schmutz J."/>
            <person name="Schrader J."/>
            <person name="Segerman B."/>
            <person name="Shin H."/>
            <person name="Siddiqui A."/>
            <person name="Sterky F."/>
            <person name="Terry A."/>
            <person name="Tsai C."/>
            <person name="Uberbacher E."/>
            <person name="Unneberg P."/>
            <person name="Vahala J."/>
            <person name="Wall K."/>
            <person name="Wessler S."/>
            <person name="Yang G."/>
            <person name="Yin T."/>
            <person name="Douglas C."/>
            <person name="Marra M."/>
            <person name="Sandberg G."/>
            <person name="Van De Peer Y."/>
            <person name="Rokhsar D."/>
        </authorList>
    </citation>
    <scope>NUCLEOTIDE SEQUENCE</scope>
    <source>
        <strain evidence="1">Nisqually-1</strain>
    </source>
</reference>
<evidence type="ECO:0008006" key="2">
    <source>
        <dbReference type="Google" id="ProtNLM"/>
    </source>
</evidence>
<reference evidence="1" key="1">
    <citation type="journal article" date="2006" name="Science">
        <title>The genome of black cottonwood, Populus trichocarpa (Torr. &amp; Gray).</title>
        <authorList>
            <person name="Tuskan G.A."/>
            <person name="Difazio S."/>
            <person name="Jansson S."/>
            <person name="Bohlmann J."/>
            <person name="Grigoriev I."/>
            <person name="Hellsten U."/>
            <person name="Putnam N."/>
            <person name="Ralph S."/>
            <person name="Rombauts S."/>
            <person name="Salamov A."/>
            <person name="Schein J."/>
            <person name="Sterck L."/>
            <person name="Aerts A."/>
            <person name="Bhalerao R.R."/>
            <person name="Bhalerao R.P."/>
            <person name="Blaudez D."/>
            <person name="Boerjan W."/>
            <person name="Brun A."/>
            <person name="Brunner A."/>
            <person name="Busov V."/>
            <person name="Campbell M."/>
            <person name="Carlson J."/>
            <person name="Chalot M."/>
            <person name="Chapman J."/>
            <person name="Chen G.L."/>
            <person name="Cooper D."/>
            <person name="Coutinho P.M."/>
            <person name="Couturier J."/>
            <person name="Covert S."/>
            <person name="Cronk Q."/>
            <person name="Cunningham R."/>
            <person name="Davis J."/>
            <person name="Degroeve S."/>
            <person name="Dejardin A."/>
            <person name="Depamphilis C."/>
            <person name="Detter J."/>
            <person name="Dirks B."/>
            <person name="Dubchak I."/>
            <person name="Duplessis S."/>
            <person name="Ehlting J."/>
            <person name="Ellis B."/>
            <person name="Gendler K."/>
            <person name="Goodstein D."/>
            <person name="Gribskov M."/>
            <person name="Grimwood J."/>
            <person name="Groover A."/>
            <person name="Gunter L."/>
            <person name="Hamberger B."/>
            <person name="Heinze B."/>
            <person name="Helariutta Y."/>
            <person name="Henrissat B."/>
            <person name="Holligan D."/>
            <person name="Holt R."/>
            <person name="Huang W."/>
            <person name="Islam-Faridi N."/>
            <person name="Jones S."/>
            <person name="Jones-Rhoades M."/>
            <person name="Jorgensen R."/>
            <person name="Joshi C."/>
            <person name="Kangasjarvi J."/>
            <person name="Karlsson J."/>
            <person name="Kelleher C."/>
            <person name="Kirkpatrick R."/>
            <person name="Kirst M."/>
            <person name="Kohler A."/>
            <person name="Kalluri U."/>
            <person name="Larimer F."/>
            <person name="Leebens-Mack J."/>
            <person name="Leple J.C."/>
            <person name="Locascio P."/>
            <person name="Lou Y."/>
            <person name="Lucas S."/>
            <person name="Martin F."/>
            <person name="Montanini B."/>
            <person name="Napoli C."/>
            <person name="Nelson D.R."/>
            <person name="Nelson C."/>
            <person name="Nieminen K."/>
            <person name="Nilsson O."/>
            <person name="Pereda V."/>
            <person name="Peter G."/>
            <person name="Philippe R."/>
            <person name="Pilate G."/>
            <person name="Poliakov A."/>
            <person name="Razumovskaya J."/>
            <person name="Richardson P."/>
            <person name="Rinaldi C."/>
            <person name="Ritland K."/>
            <person name="Rouze P."/>
            <person name="Ryaboy D."/>
            <person name="Schmutz J."/>
            <person name="Schrader J."/>
            <person name="Segerman B."/>
            <person name="Shin H."/>
            <person name="Siddiqui A."/>
            <person name="Sterky F."/>
            <person name="Terry A."/>
            <person name="Tsai C.J."/>
            <person name="Uberbacher E."/>
            <person name="Unneberg P."/>
            <person name="Vahala J."/>
            <person name="Wall K."/>
            <person name="Wessler S."/>
            <person name="Yang G."/>
            <person name="Yin T."/>
            <person name="Douglas C."/>
            <person name="Marra M."/>
            <person name="Sandberg G."/>
            <person name="Van de Peer Y."/>
            <person name="Rokhsar D."/>
        </authorList>
    </citation>
    <scope>NUCLEOTIDE SEQUENCE [LARGE SCALE GENOMIC DNA]</scope>
    <source>
        <strain evidence="1">Nisqually-1</strain>
    </source>
</reference>
<dbReference type="EMBL" id="KZ623457">
    <property type="protein sequence ID" value="PNS22684.1"/>
    <property type="molecule type" value="Genomic_DNA"/>
</dbReference>
<name>B9MY37_POPTR</name>
<dbReference type="PANTHER" id="PTHR46328">
    <property type="entry name" value="FAR-RED IMPAIRED RESPONSIVE (FAR1) FAMILY PROTEIN-RELATED"/>
    <property type="match status" value="1"/>
</dbReference>
<sequence>MVRHCFDSSMLLGFDISISDRLMMASSSGEQVHSNRNYRCLLAETFDGQETAADELSDNLDGNDNIIQESIQDFPLILEPFEPFIGMEFESAEDAREFYELYGRRMGFTICNNRARLSLKDNSIIVCSKEGFRGGKMRKIFKIRELSPELHREKKKSAAYQQHLQMVLTCIEENTTSIP</sequence>
<proteinExistence type="predicted"/>
<dbReference type="STRING" id="3694.B9MY37"/>
<dbReference type="HOGENOM" id="CLU_1505897_0_0_1"/>
<dbReference type="eggNOG" id="ENOG502QTVI">
    <property type="taxonomic scope" value="Eukaryota"/>
</dbReference>
<dbReference type="InParanoid" id="B9MY37"/>